<organism evidence="2 3">
    <name type="scientific">Halomonas eurihalina</name>
    <dbReference type="NCBI Taxonomy" id="42566"/>
    <lineage>
        <taxon>Bacteria</taxon>
        <taxon>Pseudomonadati</taxon>
        <taxon>Pseudomonadota</taxon>
        <taxon>Gammaproteobacteria</taxon>
        <taxon>Oceanospirillales</taxon>
        <taxon>Halomonadaceae</taxon>
        <taxon>Halomonas</taxon>
    </lineage>
</organism>
<protein>
    <submittedName>
        <fullName evidence="2">Uncharacterized protein</fullName>
    </submittedName>
</protein>
<feature type="compositionally biased region" description="Basic and acidic residues" evidence="1">
    <location>
        <begin position="37"/>
        <end position="55"/>
    </location>
</feature>
<evidence type="ECO:0000313" key="3">
    <source>
        <dbReference type="Proteomes" id="UP000324260"/>
    </source>
</evidence>
<evidence type="ECO:0000256" key="1">
    <source>
        <dbReference type="SAM" id="MobiDB-lite"/>
    </source>
</evidence>
<dbReference type="Proteomes" id="UP000324260">
    <property type="component" value="Unassembled WGS sequence"/>
</dbReference>
<name>A0A5D9CYH9_HALER</name>
<comment type="caution">
    <text evidence="2">The sequence shown here is derived from an EMBL/GenBank/DDBJ whole genome shotgun (WGS) entry which is preliminary data.</text>
</comment>
<dbReference type="AlphaFoldDB" id="A0A5D9CYH9"/>
<reference evidence="2 3" key="1">
    <citation type="submission" date="2019-08" db="EMBL/GenBank/DDBJ databases">
        <title>Draft Genome Sequence of Halomonas eurihalina Isolated from Preserved Hide-surface.</title>
        <authorList>
            <person name="Hussain S.A."/>
            <person name="Xu A."/>
            <person name="Sarker M."/>
            <person name="Sommers C."/>
        </authorList>
    </citation>
    <scope>NUCLEOTIDE SEQUENCE [LARGE SCALE GENOMIC DNA]</scope>
    <source>
        <strain evidence="2 3">MS1</strain>
    </source>
</reference>
<feature type="compositionally biased region" description="Basic residues" evidence="1">
    <location>
        <begin position="1"/>
        <end position="13"/>
    </location>
</feature>
<dbReference type="RefSeq" id="WP_149322829.1">
    <property type="nucleotide sequence ID" value="NZ_JARWAH010000011.1"/>
</dbReference>
<feature type="compositionally biased region" description="Polar residues" evidence="1">
    <location>
        <begin position="76"/>
        <end position="93"/>
    </location>
</feature>
<sequence length="128" mass="14352">MDKKNKSGCRRRSQQQQQWPDAVTRPEPTTTSLSGRDIWRHADNKNSNGDGRRSFEVNNNKNSKPEKSERDAPATGRQQEQGPSGCTPGNNNKPPGEGMPSMPSWLDYCFEYEAVAARNVNKDNNMLA</sequence>
<evidence type="ECO:0000313" key="2">
    <source>
        <dbReference type="EMBL" id="TZG35521.1"/>
    </source>
</evidence>
<dbReference type="EMBL" id="VTPU01000013">
    <property type="protein sequence ID" value="TZG35521.1"/>
    <property type="molecule type" value="Genomic_DNA"/>
</dbReference>
<keyword evidence="3" id="KW-1185">Reference proteome</keyword>
<feature type="compositionally biased region" description="Basic and acidic residues" evidence="1">
    <location>
        <begin position="63"/>
        <end position="72"/>
    </location>
</feature>
<feature type="region of interest" description="Disordered" evidence="1">
    <location>
        <begin position="1"/>
        <end position="104"/>
    </location>
</feature>
<proteinExistence type="predicted"/>
<accession>A0A5D9CYH9</accession>
<gene>
    <name evidence="2" type="ORF">FZZ93_13440</name>
</gene>